<dbReference type="Proteomes" id="UP000887577">
    <property type="component" value="Unplaced"/>
</dbReference>
<evidence type="ECO:0000313" key="2">
    <source>
        <dbReference type="WBParaSite" id="PSU_v2.g14276.t1"/>
    </source>
</evidence>
<dbReference type="AlphaFoldDB" id="A0A914Y686"/>
<dbReference type="WBParaSite" id="PSU_v2.g14276.t1">
    <property type="protein sequence ID" value="PSU_v2.g14276.t1"/>
    <property type="gene ID" value="PSU_v2.g14276"/>
</dbReference>
<protein>
    <submittedName>
        <fullName evidence="2">Uncharacterized protein</fullName>
    </submittedName>
</protein>
<accession>A0A914Y686</accession>
<organism evidence="1 2">
    <name type="scientific">Panagrolaimus superbus</name>
    <dbReference type="NCBI Taxonomy" id="310955"/>
    <lineage>
        <taxon>Eukaryota</taxon>
        <taxon>Metazoa</taxon>
        <taxon>Ecdysozoa</taxon>
        <taxon>Nematoda</taxon>
        <taxon>Chromadorea</taxon>
        <taxon>Rhabditida</taxon>
        <taxon>Tylenchina</taxon>
        <taxon>Panagrolaimomorpha</taxon>
        <taxon>Panagrolaimoidea</taxon>
        <taxon>Panagrolaimidae</taxon>
        <taxon>Panagrolaimus</taxon>
    </lineage>
</organism>
<reference evidence="2" key="1">
    <citation type="submission" date="2022-11" db="UniProtKB">
        <authorList>
            <consortium name="WormBaseParasite"/>
        </authorList>
    </citation>
    <scope>IDENTIFICATION</scope>
</reference>
<evidence type="ECO:0000313" key="1">
    <source>
        <dbReference type="Proteomes" id="UP000887577"/>
    </source>
</evidence>
<name>A0A914Y686_9BILA</name>
<sequence length="231" mass="25317">MRQTRHQINQMQTFWRASQGCQIGIYALHASQAGQGVAALFNQLADALLGQHIHHDPGLFRANGQIHGTAYGGNRAGLTRAPVGQIAGCRHLESAQHTNIQMAATHHAKAVGMMEKRATGQQRHRLLARIDQIVIFLPGGRCRAHAQDTVLAVQYHFHTSGQMVGYQSWHANTQIHIGAVMDVLGDALRQFVFTAALIIERHAVPLHALSVHALNPPASVRLRGTTTTRRT</sequence>
<proteinExistence type="predicted"/>
<keyword evidence="1" id="KW-1185">Reference proteome</keyword>